<dbReference type="PANTHER" id="PTHR45288:SF1">
    <property type="entry name" value="THIOREDOXIN FAMILY PROTEIN"/>
    <property type="match status" value="1"/>
</dbReference>
<comment type="caution">
    <text evidence="3">The sequence shown here is derived from an EMBL/GenBank/DDBJ whole genome shotgun (WGS) entry which is preliminary data.</text>
</comment>
<dbReference type="SUPFAM" id="SSF52833">
    <property type="entry name" value="Thioredoxin-like"/>
    <property type="match status" value="1"/>
</dbReference>
<dbReference type="PANTHER" id="PTHR45288">
    <property type="entry name" value="THIOREDOXIN FAMILY PROTEIN"/>
    <property type="match status" value="1"/>
</dbReference>
<reference evidence="3 4" key="1">
    <citation type="submission" date="2019-07" db="EMBL/GenBank/DDBJ databases">
        <title>De Novo Assembly of kiwifruit Actinidia rufa.</title>
        <authorList>
            <person name="Sugita-Konishi S."/>
            <person name="Sato K."/>
            <person name="Mori E."/>
            <person name="Abe Y."/>
            <person name="Kisaki G."/>
            <person name="Hamano K."/>
            <person name="Suezawa K."/>
            <person name="Otani M."/>
            <person name="Fukuda T."/>
            <person name="Manabe T."/>
            <person name="Gomi K."/>
            <person name="Tabuchi M."/>
            <person name="Akimitsu K."/>
            <person name="Kataoka I."/>
        </authorList>
    </citation>
    <scope>NUCLEOTIDE SEQUENCE [LARGE SCALE GENOMIC DNA]</scope>
    <source>
        <strain evidence="4">cv. Fuchu</strain>
    </source>
</reference>
<feature type="compositionally biased region" description="Polar residues" evidence="1">
    <location>
        <begin position="32"/>
        <end position="45"/>
    </location>
</feature>
<dbReference type="Proteomes" id="UP000585474">
    <property type="component" value="Unassembled WGS sequence"/>
</dbReference>
<name>A0A7J0FGK7_9ERIC</name>
<sequence length="349" mass="38672">MAGVLNFAPSPIFRPIALQRQSKSRFPIRSSAEFSDSPPVSASVSTKEEPKLGFPAPTLSPPPDFKPPTPKRFSVRPDKLLDILGASLALIFRLGTGAFVSGYSVSFVPKNEIPSDKYALEIAGFKVKETSKIGPRPEKPIEIYEFERFILNAVLVACSMFAHVVTCYEFFYGADGHFDLLQVREIVAVLDLDVLFYPCPRNSPNFRPKVGQMGGKQQFPYMVDPNTGVAMYESDEIIRYLVGKYGDGNVPFMLSLGLLTTLTEGFAMIGRMGRGSSYTPSKLPPKPLEIWAYEPSPFCKVVREVLVELELPHLLRRRTKITMGSLRCSDCGTETRLDRSEGIGGNITL</sequence>
<dbReference type="EMBL" id="BJWL01000012">
    <property type="protein sequence ID" value="GFY97832.1"/>
    <property type="molecule type" value="Genomic_DNA"/>
</dbReference>
<organism evidence="3 4">
    <name type="scientific">Actinidia rufa</name>
    <dbReference type="NCBI Taxonomy" id="165716"/>
    <lineage>
        <taxon>Eukaryota</taxon>
        <taxon>Viridiplantae</taxon>
        <taxon>Streptophyta</taxon>
        <taxon>Embryophyta</taxon>
        <taxon>Tracheophyta</taxon>
        <taxon>Spermatophyta</taxon>
        <taxon>Magnoliopsida</taxon>
        <taxon>eudicotyledons</taxon>
        <taxon>Gunneridae</taxon>
        <taxon>Pentapetalae</taxon>
        <taxon>asterids</taxon>
        <taxon>Ericales</taxon>
        <taxon>Actinidiaceae</taxon>
        <taxon>Actinidia</taxon>
    </lineage>
</organism>
<dbReference type="AlphaFoldDB" id="A0A7J0FGK7"/>
<dbReference type="Gene3D" id="3.40.30.10">
    <property type="entry name" value="Glutaredoxin"/>
    <property type="match status" value="1"/>
</dbReference>
<dbReference type="Pfam" id="PF13417">
    <property type="entry name" value="GST_N_3"/>
    <property type="match status" value="1"/>
</dbReference>
<dbReference type="InterPro" id="IPR004045">
    <property type="entry name" value="Glutathione_S-Trfase_N"/>
</dbReference>
<feature type="region of interest" description="Disordered" evidence="1">
    <location>
        <begin position="28"/>
        <end position="69"/>
    </location>
</feature>
<evidence type="ECO:0000259" key="2">
    <source>
        <dbReference type="Pfam" id="PF13417"/>
    </source>
</evidence>
<evidence type="ECO:0000313" key="3">
    <source>
        <dbReference type="EMBL" id="GFY97832.1"/>
    </source>
</evidence>
<keyword evidence="4" id="KW-1185">Reference proteome</keyword>
<proteinExistence type="predicted"/>
<evidence type="ECO:0000256" key="1">
    <source>
        <dbReference type="SAM" id="MobiDB-lite"/>
    </source>
</evidence>
<protein>
    <submittedName>
        <fullName evidence="3">Thioredoxin family protein</fullName>
    </submittedName>
</protein>
<dbReference type="OrthoDB" id="422574at2759"/>
<feature type="compositionally biased region" description="Pro residues" evidence="1">
    <location>
        <begin position="58"/>
        <end position="69"/>
    </location>
</feature>
<evidence type="ECO:0000313" key="4">
    <source>
        <dbReference type="Proteomes" id="UP000585474"/>
    </source>
</evidence>
<dbReference type="GO" id="GO:0009507">
    <property type="term" value="C:chloroplast"/>
    <property type="evidence" value="ECO:0007669"/>
    <property type="project" value="TreeGrafter"/>
</dbReference>
<gene>
    <name evidence="3" type="ORF">Acr_12g0003730</name>
</gene>
<dbReference type="InterPro" id="IPR036249">
    <property type="entry name" value="Thioredoxin-like_sf"/>
</dbReference>
<feature type="domain" description="GST N-terminal" evidence="2">
    <location>
        <begin position="183"/>
        <end position="246"/>
    </location>
</feature>
<accession>A0A7J0FGK7</accession>